<keyword evidence="4" id="KW-0067">ATP-binding</keyword>
<sequence length="1222" mass="135287">MARASLWRQLKVLLKRNLLLKKRVKSSTIQEIAFPLYFVIILAIIRVAVRPRTQPTIIGFPEHDLSKAFGQPNRNLTLTKIFITPDNLDTRTIGAGLATRLGLSPDSIVYFYNETTAVNAYVENPKNVFGIHFDKLQDNATSYELRVPIKSMPTALSNLYGSQGSCRSSTEGLAAFSCPANSYIFSGFANLQAVIDAEIIGLKGNRSFPSPKINVQMMPKGEFTPNVAWIQILSSIYLVMAYGPFVSFLASFLVFEKEKKIKENMKIMGLNGTAFWLSWFIIYTVLIFIVTIVVTLIGFLLFERSNLFLFFLMLMMYGLSIVNFGFILSTFFDKPQSASAVASLVPLIFSLLYLAVSLTRSYTIDGPVSSIPNVGQWFLCLLSPVALALSVDQGLYLDIARGGMNFETMHFGQFPLWSSLTMLAVDVVLYGLLAAYLDNVVPSEYGMKRPLWFCFMPSFWCPREIKEEDLILSEHGFEDNVTVEAVSGDIEPVSTEFKSKDVLRMFNIKKTFKGKKGANVVAVDGINMALYEGQITALLGHNGAGKTTLINMLTGLNPPTSGSATLYGLDVSDTNDMDQIRTMTGVCPQHNILFDKLSCVEHLVVFRSLRGIPEDQIEKQIENVLGDVDLSDQADTLAENLSGGQKRKLCVAIALIGSPKIIFLDEPTAGMDPYSRRHLWSLLKQRRKGRIIVLTTHFMDEADILADRKAVISKGKLRCCGSSMYLKNKFGIGYHLTMVVDGKHNTSAVTDLVHRHISSANLGHEHANELAYTLPHSKVEKFPELFSAIEKSQEANEDTPEYLGITSYGISMTTLEEVFLKLEEASVDDEPDVPNGPASDKDNDKPAVAINMQETPTANNVEFTANGLDSRACQIVEPVDLDKARFKTLVMLRFRIALRNPFSFTFRILFPALFVIIGVAVMRFSPAPVPVFEAAPKPFAISAFNYIASQGIPNTPYRYEDNTGGSPNVARMLADLSAITQVQEFNSSTDLLAVAPTNLASRFYAVNGPPGFDVNYTALYNDTAIHSLPSIINLISNSLLNLVLNDTNRPHQIMTANKPWPSIEVGSAQWNQAAFSSVILVGLAMTIVPAGMAGLIVKDRECKARSQLRVQGVTMNMYWGSTFLADIIQFCIPTLITVIAVLAFQVPSYRPGGAILSLILLYLLYMPVLTLCGYNISFLFNRFETAGAIIPQLFTYLSFVPYIPVSIVLSVVICTIYPCLYY</sequence>
<dbReference type="InterPro" id="IPR003593">
    <property type="entry name" value="AAA+_ATPase"/>
</dbReference>
<feature type="transmembrane region" description="Helical" evidence="7">
    <location>
        <begin position="416"/>
        <end position="437"/>
    </location>
</feature>
<organism evidence="9 10">
    <name type="scientific">Owenia fusiformis</name>
    <name type="common">Polychaete worm</name>
    <dbReference type="NCBI Taxonomy" id="6347"/>
    <lineage>
        <taxon>Eukaryota</taxon>
        <taxon>Metazoa</taxon>
        <taxon>Spiralia</taxon>
        <taxon>Lophotrochozoa</taxon>
        <taxon>Annelida</taxon>
        <taxon>Polychaeta</taxon>
        <taxon>Sedentaria</taxon>
        <taxon>Canalipalpata</taxon>
        <taxon>Sabellida</taxon>
        <taxon>Oweniida</taxon>
        <taxon>Oweniidae</taxon>
        <taxon>Owenia</taxon>
    </lineage>
</organism>
<feature type="transmembrane region" description="Helical" evidence="7">
    <location>
        <begin position="309"/>
        <end position="332"/>
    </location>
</feature>
<evidence type="ECO:0000256" key="7">
    <source>
        <dbReference type="SAM" id="Phobius"/>
    </source>
</evidence>
<dbReference type="InterPro" id="IPR003439">
    <property type="entry name" value="ABC_transporter-like_ATP-bd"/>
</dbReference>
<evidence type="ECO:0000256" key="4">
    <source>
        <dbReference type="ARBA" id="ARBA00022840"/>
    </source>
</evidence>
<gene>
    <name evidence="9" type="ORF">OFUS_LOCUS20225</name>
</gene>
<keyword evidence="5 7" id="KW-1133">Transmembrane helix</keyword>
<dbReference type="GO" id="GO:0005524">
    <property type="term" value="F:ATP binding"/>
    <property type="evidence" value="ECO:0007669"/>
    <property type="project" value="UniProtKB-KW"/>
</dbReference>
<dbReference type="OrthoDB" id="8061355at2759"/>
<dbReference type="PANTHER" id="PTHR19229:SF274">
    <property type="entry name" value="ABC-TYPE ORGANIC ANION TRANSPORTER ABCA8"/>
    <property type="match status" value="1"/>
</dbReference>
<feature type="transmembrane region" description="Helical" evidence="7">
    <location>
        <begin position="227"/>
        <end position="255"/>
    </location>
</feature>
<dbReference type="GO" id="GO:0140359">
    <property type="term" value="F:ABC-type transporter activity"/>
    <property type="evidence" value="ECO:0007669"/>
    <property type="project" value="InterPro"/>
</dbReference>
<evidence type="ECO:0000256" key="6">
    <source>
        <dbReference type="ARBA" id="ARBA00023136"/>
    </source>
</evidence>
<feature type="transmembrane region" description="Helical" evidence="7">
    <location>
        <begin position="904"/>
        <end position="924"/>
    </location>
</feature>
<dbReference type="PROSITE" id="PS50893">
    <property type="entry name" value="ABC_TRANSPORTER_2"/>
    <property type="match status" value="1"/>
</dbReference>
<keyword evidence="2 7" id="KW-0812">Transmembrane</keyword>
<dbReference type="Gene3D" id="3.40.50.300">
    <property type="entry name" value="P-loop containing nucleotide triphosphate hydrolases"/>
    <property type="match status" value="1"/>
</dbReference>
<accession>A0A8S4PPT1</accession>
<protein>
    <recommendedName>
        <fullName evidence="8">ABC transporter domain-containing protein</fullName>
    </recommendedName>
</protein>
<feature type="transmembrane region" description="Helical" evidence="7">
    <location>
        <begin position="275"/>
        <end position="302"/>
    </location>
</feature>
<dbReference type="InterPro" id="IPR013525">
    <property type="entry name" value="ABC2_TM"/>
</dbReference>
<dbReference type="Pfam" id="PF00005">
    <property type="entry name" value="ABC_tran"/>
    <property type="match status" value="1"/>
</dbReference>
<dbReference type="Pfam" id="PF12698">
    <property type="entry name" value="ABC2_membrane_3"/>
    <property type="match status" value="2"/>
</dbReference>
<dbReference type="FunFam" id="3.40.50.300:FF:000933">
    <property type="entry name" value="ABC transporter A family member 7"/>
    <property type="match status" value="1"/>
</dbReference>
<comment type="caution">
    <text evidence="9">The sequence shown here is derived from an EMBL/GenBank/DDBJ whole genome shotgun (WGS) entry which is preliminary data.</text>
</comment>
<dbReference type="Proteomes" id="UP000749559">
    <property type="component" value="Unassembled WGS sequence"/>
</dbReference>
<feature type="transmembrane region" description="Helical" evidence="7">
    <location>
        <begin position="1193"/>
        <end position="1218"/>
    </location>
</feature>
<feature type="transmembrane region" description="Helical" evidence="7">
    <location>
        <begin position="1074"/>
        <end position="1097"/>
    </location>
</feature>
<dbReference type="SUPFAM" id="SSF52540">
    <property type="entry name" value="P-loop containing nucleoside triphosphate hydrolases"/>
    <property type="match status" value="1"/>
</dbReference>
<dbReference type="InterPro" id="IPR017871">
    <property type="entry name" value="ABC_transporter-like_CS"/>
</dbReference>
<reference evidence="9" key="1">
    <citation type="submission" date="2022-03" db="EMBL/GenBank/DDBJ databases">
        <authorList>
            <person name="Martin C."/>
        </authorList>
    </citation>
    <scope>NUCLEOTIDE SEQUENCE</scope>
</reference>
<evidence type="ECO:0000256" key="3">
    <source>
        <dbReference type="ARBA" id="ARBA00022741"/>
    </source>
</evidence>
<keyword evidence="3" id="KW-0547">Nucleotide-binding</keyword>
<evidence type="ECO:0000259" key="8">
    <source>
        <dbReference type="PROSITE" id="PS50893"/>
    </source>
</evidence>
<dbReference type="AlphaFoldDB" id="A0A8S4PPT1"/>
<feature type="transmembrane region" description="Helical" evidence="7">
    <location>
        <begin position="1118"/>
        <end position="1143"/>
    </location>
</feature>
<evidence type="ECO:0000313" key="9">
    <source>
        <dbReference type="EMBL" id="CAH1795729.1"/>
    </source>
</evidence>
<evidence type="ECO:0000256" key="5">
    <source>
        <dbReference type="ARBA" id="ARBA00022989"/>
    </source>
</evidence>
<feature type="transmembrane region" description="Helical" evidence="7">
    <location>
        <begin position="377"/>
        <end position="396"/>
    </location>
</feature>
<dbReference type="GO" id="GO:0005319">
    <property type="term" value="F:lipid transporter activity"/>
    <property type="evidence" value="ECO:0007669"/>
    <property type="project" value="TreeGrafter"/>
</dbReference>
<dbReference type="InterPro" id="IPR027417">
    <property type="entry name" value="P-loop_NTPase"/>
</dbReference>
<feature type="transmembrane region" description="Helical" evidence="7">
    <location>
        <begin position="1155"/>
        <end position="1181"/>
    </location>
</feature>
<dbReference type="GO" id="GO:0016887">
    <property type="term" value="F:ATP hydrolysis activity"/>
    <property type="evidence" value="ECO:0007669"/>
    <property type="project" value="InterPro"/>
</dbReference>
<feature type="domain" description="ABC transporter" evidence="8">
    <location>
        <begin position="503"/>
        <end position="739"/>
    </location>
</feature>
<proteinExistence type="predicted"/>
<dbReference type="PANTHER" id="PTHR19229">
    <property type="entry name" value="ATP-BINDING CASSETTE TRANSPORTER SUBFAMILY A ABCA"/>
    <property type="match status" value="1"/>
</dbReference>
<evidence type="ECO:0000256" key="2">
    <source>
        <dbReference type="ARBA" id="ARBA00022692"/>
    </source>
</evidence>
<dbReference type="PROSITE" id="PS00211">
    <property type="entry name" value="ABC_TRANSPORTER_1"/>
    <property type="match status" value="1"/>
</dbReference>
<keyword evidence="6 7" id="KW-0472">Membrane</keyword>
<dbReference type="InterPro" id="IPR026082">
    <property type="entry name" value="ABCA"/>
</dbReference>
<feature type="transmembrane region" description="Helical" evidence="7">
    <location>
        <begin position="32"/>
        <end position="49"/>
    </location>
</feature>
<evidence type="ECO:0000256" key="1">
    <source>
        <dbReference type="ARBA" id="ARBA00004141"/>
    </source>
</evidence>
<dbReference type="GO" id="GO:0016020">
    <property type="term" value="C:membrane"/>
    <property type="evidence" value="ECO:0007669"/>
    <property type="project" value="UniProtKB-SubCell"/>
</dbReference>
<dbReference type="CDD" id="cd03263">
    <property type="entry name" value="ABC_subfamily_A"/>
    <property type="match status" value="1"/>
</dbReference>
<dbReference type="EMBL" id="CAIIXF020000009">
    <property type="protein sequence ID" value="CAH1795729.1"/>
    <property type="molecule type" value="Genomic_DNA"/>
</dbReference>
<evidence type="ECO:0000313" key="10">
    <source>
        <dbReference type="Proteomes" id="UP000749559"/>
    </source>
</evidence>
<name>A0A8S4PPT1_OWEFU</name>
<feature type="transmembrane region" description="Helical" evidence="7">
    <location>
        <begin position="338"/>
        <end position="356"/>
    </location>
</feature>
<dbReference type="SMART" id="SM00382">
    <property type="entry name" value="AAA"/>
    <property type="match status" value="1"/>
</dbReference>
<keyword evidence="10" id="KW-1185">Reference proteome</keyword>
<comment type="subcellular location">
    <subcellularLocation>
        <location evidence="1">Membrane</location>
        <topology evidence="1">Multi-pass membrane protein</topology>
    </subcellularLocation>
</comment>